<evidence type="ECO:0000256" key="13">
    <source>
        <dbReference type="ARBA" id="ARBA00023274"/>
    </source>
</evidence>
<comment type="caution">
    <text evidence="15">The sequence shown here is derived from an EMBL/GenBank/DDBJ whole genome shotgun (WGS) entry which is preliminary data.</text>
</comment>
<gene>
    <name evidence="15" type="ORF">CYNAS_LOCUS2370</name>
</gene>
<comment type="similarity">
    <text evidence="3">Belongs to the bacterial ribosomal protein bL33 family.</text>
</comment>
<evidence type="ECO:0000256" key="8">
    <source>
        <dbReference type="ARBA" id="ARBA00022980"/>
    </source>
</evidence>
<evidence type="ECO:0000256" key="7">
    <source>
        <dbReference type="ARBA" id="ARBA00022824"/>
    </source>
</evidence>
<evidence type="ECO:0000256" key="10">
    <source>
        <dbReference type="ARBA" id="ARBA00023134"/>
    </source>
</evidence>
<keyword evidence="11 14" id="KW-0472">Membrane</keyword>
<keyword evidence="12" id="KW-0675">Receptor</keyword>
<accession>A0AA36DQR7</accession>
<dbReference type="GO" id="GO:1990904">
    <property type="term" value="C:ribonucleoprotein complex"/>
    <property type="evidence" value="ECO:0007669"/>
    <property type="project" value="UniProtKB-KW"/>
</dbReference>
<name>A0AA36DQR7_CYLNA</name>
<dbReference type="AlphaFoldDB" id="A0AA36DQR7"/>
<dbReference type="SUPFAM" id="SSF52540">
    <property type="entry name" value="P-loop containing nucleoside triphosphate hydrolases"/>
    <property type="match status" value="1"/>
</dbReference>
<dbReference type="GO" id="GO:0005840">
    <property type="term" value="C:ribosome"/>
    <property type="evidence" value="ECO:0007669"/>
    <property type="project" value="UniProtKB-KW"/>
</dbReference>
<evidence type="ECO:0000256" key="2">
    <source>
        <dbReference type="ARBA" id="ARBA00005619"/>
    </source>
</evidence>
<keyword evidence="13" id="KW-0687">Ribonucleoprotein</keyword>
<evidence type="ECO:0000256" key="3">
    <source>
        <dbReference type="ARBA" id="ARBA00007596"/>
    </source>
</evidence>
<dbReference type="Pfam" id="PF09439">
    <property type="entry name" value="SRPRB"/>
    <property type="match status" value="1"/>
</dbReference>
<evidence type="ECO:0000313" key="16">
    <source>
        <dbReference type="Proteomes" id="UP001176961"/>
    </source>
</evidence>
<dbReference type="InterPro" id="IPR038584">
    <property type="entry name" value="Ribosomal_bL33_sf"/>
</dbReference>
<comment type="similarity">
    <text evidence="2">Belongs to the SRP receptor beta subunit family.</text>
</comment>
<dbReference type="Gene3D" id="3.40.50.300">
    <property type="entry name" value="P-loop containing nucleotide triphosphate hydrolases"/>
    <property type="match status" value="1"/>
</dbReference>
<keyword evidence="8" id="KW-0689">Ribosomal protein</keyword>
<dbReference type="InterPro" id="IPR019009">
    <property type="entry name" value="SRP_receptor_beta_su"/>
</dbReference>
<evidence type="ECO:0000313" key="15">
    <source>
        <dbReference type="EMBL" id="CAJ0590387.1"/>
    </source>
</evidence>
<dbReference type="GO" id="GO:0005525">
    <property type="term" value="F:GTP binding"/>
    <property type="evidence" value="ECO:0007669"/>
    <property type="project" value="UniProtKB-KW"/>
</dbReference>
<dbReference type="InterPro" id="IPR024156">
    <property type="entry name" value="Small_GTPase_ARF"/>
</dbReference>
<keyword evidence="10" id="KW-0342">GTP-binding</keyword>
<dbReference type="CDD" id="cd04105">
    <property type="entry name" value="SR_beta"/>
    <property type="match status" value="1"/>
</dbReference>
<evidence type="ECO:0000256" key="1">
    <source>
        <dbReference type="ARBA" id="ARBA00004389"/>
    </source>
</evidence>
<sequence length="331" mass="36850">MGAKSKYVIVQLASVITGSTRVWVRERAAEKFAGIFYDPALGRNCLFEEARRIKGKNDLPKRVKQISKMEQMVREGAKQMVREGAEQMVKEGVEIEVTPVGVDHTYVAVICAIVVVLVTIAFFLFRALRDKADTFLMVGLSDAGKTHIFGKLANRNLEPVTYTSFQENVLDVDIKGKHLKVVDFPGAERLRKHLIEKWLKKERSSLRGITFVVDSSSFSKRSRDVAEFLYDVALESGKKIPILVACNKQDHGLAKSSQVIRSSLEKEMGMINKTRAAALTTTDGSSFRHTLTDTGGNFAWEDLPRSVEFVECCAVDGASVGLEAVRSWIMV</sequence>
<reference evidence="15" key="1">
    <citation type="submission" date="2023-07" db="EMBL/GenBank/DDBJ databases">
        <authorList>
            <consortium name="CYATHOMIX"/>
        </authorList>
    </citation>
    <scope>NUCLEOTIDE SEQUENCE</scope>
    <source>
        <strain evidence="15">N/A</strain>
    </source>
</reference>
<dbReference type="Proteomes" id="UP001176961">
    <property type="component" value="Unassembled WGS sequence"/>
</dbReference>
<keyword evidence="7" id="KW-0256">Endoplasmic reticulum</keyword>
<keyword evidence="6" id="KW-0547">Nucleotide-binding</keyword>
<dbReference type="InterPro" id="IPR027417">
    <property type="entry name" value="P-loop_NTPase"/>
</dbReference>
<evidence type="ECO:0000256" key="9">
    <source>
        <dbReference type="ARBA" id="ARBA00022989"/>
    </source>
</evidence>
<keyword evidence="9 14" id="KW-1133">Transmembrane helix</keyword>
<dbReference type="PANTHER" id="PTHR11711">
    <property type="entry name" value="ADP RIBOSYLATION FACTOR-RELATED"/>
    <property type="match status" value="1"/>
</dbReference>
<feature type="transmembrane region" description="Helical" evidence="14">
    <location>
        <begin position="106"/>
        <end position="128"/>
    </location>
</feature>
<evidence type="ECO:0000256" key="11">
    <source>
        <dbReference type="ARBA" id="ARBA00023136"/>
    </source>
</evidence>
<keyword evidence="16" id="KW-1185">Reference proteome</keyword>
<comment type="subcellular location">
    <subcellularLocation>
        <location evidence="1">Endoplasmic reticulum membrane</location>
        <topology evidence="1">Single-pass membrane protein</topology>
    </subcellularLocation>
</comment>
<dbReference type="EMBL" id="CATQJL010000001">
    <property type="protein sequence ID" value="CAJ0590387.1"/>
    <property type="molecule type" value="Genomic_DNA"/>
</dbReference>
<protein>
    <recommendedName>
        <fullName evidence="4">Signal recognition particle receptor subunit beta</fullName>
    </recommendedName>
</protein>
<evidence type="ECO:0000256" key="6">
    <source>
        <dbReference type="ARBA" id="ARBA00022741"/>
    </source>
</evidence>
<evidence type="ECO:0000256" key="5">
    <source>
        <dbReference type="ARBA" id="ARBA00022692"/>
    </source>
</evidence>
<evidence type="ECO:0000256" key="4">
    <source>
        <dbReference type="ARBA" id="ARBA00020256"/>
    </source>
</evidence>
<proteinExistence type="inferred from homology"/>
<organism evidence="15 16">
    <name type="scientific">Cylicocyclus nassatus</name>
    <name type="common">Nematode worm</name>
    <dbReference type="NCBI Taxonomy" id="53992"/>
    <lineage>
        <taxon>Eukaryota</taxon>
        <taxon>Metazoa</taxon>
        <taxon>Ecdysozoa</taxon>
        <taxon>Nematoda</taxon>
        <taxon>Chromadorea</taxon>
        <taxon>Rhabditida</taxon>
        <taxon>Rhabditina</taxon>
        <taxon>Rhabditomorpha</taxon>
        <taxon>Strongyloidea</taxon>
        <taxon>Strongylidae</taxon>
        <taxon>Cylicocyclus</taxon>
    </lineage>
</organism>
<evidence type="ECO:0000256" key="14">
    <source>
        <dbReference type="SAM" id="Phobius"/>
    </source>
</evidence>
<dbReference type="Gene3D" id="2.20.28.120">
    <property type="entry name" value="Ribosomal protein L33"/>
    <property type="match status" value="1"/>
</dbReference>
<keyword evidence="5 14" id="KW-0812">Transmembrane</keyword>
<evidence type="ECO:0000256" key="12">
    <source>
        <dbReference type="ARBA" id="ARBA00023170"/>
    </source>
</evidence>
<dbReference type="GO" id="GO:0005789">
    <property type="term" value="C:endoplasmic reticulum membrane"/>
    <property type="evidence" value="ECO:0007669"/>
    <property type="project" value="UniProtKB-SubCell"/>
</dbReference>